<protein>
    <submittedName>
        <fullName evidence="1">Uncharacterized protein</fullName>
    </submittedName>
</protein>
<gene>
    <name evidence="1" type="ORF">U2F25_16940</name>
</gene>
<proteinExistence type="predicted"/>
<accession>A0ABU5JET3</accession>
<keyword evidence="2" id="KW-1185">Reference proteome</keyword>
<dbReference type="RefSeq" id="WP_322441156.1">
    <property type="nucleotide sequence ID" value="NZ_JAXOTQ010000020.1"/>
</dbReference>
<name>A0ABU5JET3_9ACTN</name>
<evidence type="ECO:0000313" key="2">
    <source>
        <dbReference type="Proteomes" id="UP001290101"/>
    </source>
</evidence>
<sequence length="55" mass="5676">MLITTMPYQALRTGVKVIVSVAPAPPPVAAATALGRGRIQVCELAGSLPRTSWAS</sequence>
<organism evidence="1 2">
    <name type="scientific">Micromonospora sicca</name>
    <dbReference type="NCBI Taxonomy" id="2202420"/>
    <lineage>
        <taxon>Bacteria</taxon>
        <taxon>Bacillati</taxon>
        <taxon>Actinomycetota</taxon>
        <taxon>Actinomycetes</taxon>
        <taxon>Micromonosporales</taxon>
        <taxon>Micromonosporaceae</taxon>
        <taxon>Micromonospora</taxon>
    </lineage>
</organism>
<comment type="caution">
    <text evidence="1">The sequence shown here is derived from an EMBL/GenBank/DDBJ whole genome shotgun (WGS) entry which is preliminary data.</text>
</comment>
<reference evidence="1 2" key="1">
    <citation type="submission" date="2023-12" db="EMBL/GenBank/DDBJ databases">
        <title>Micromonospora sp. nov., isolated from Atacama Desert.</title>
        <authorList>
            <person name="Carro L."/>
            <person name="Golinska P."/>
            <person name="Klenk H.-P."/>
            <person name="Goodfellow M."/>
        </authorList>
    </citation>
    <scope>NUCLEOTIDE SEQUENCE [LARGE SCALE GENOMIC DNA]</scope>
    <source>
        <strain evidence="1 2">4G53</strain>
    </source>
</reference>
<evidence type="ECO:0000313" key="1">
    <source>
        <dbReference type="EMBL" id="MDZ5491127.1"/>
    </source>
</evidence>
<dbReference type="EMBL" id="JAXOTQ010000020">
    <property type="protein sequence ID" value="MDZ5491127.1"/>
    <property type="molecule type" value="Genomic_DNA"/>
</dbReference>
<dbReference type="Proteomes" id="UP001290101">
    <property type="component" value="Unassembled WGS sequence"/>
</dbReference>